<comment type="subcellular location">
    <subcellularLocation>
        <location evidence="1 9">Cell inner membrane</location>
        <topology evidence="1 9">Multi-pass membrane protein</topology>
    </subcellularLocation>
</comment>
<keyword evidence="7 9" id="KW-0472">Membrane</keyword>
<feature type="transmembrane region" description="Helical" evidence="9">
    <location>
        <begin position="54"/>
        <end position="71"/>
    </location>
</feature>
<feature type="transmembrane region" description="Helical" evidence="9">
    <location>
        <begin position="21"/>
        <end position="42"/>
    </location>
</feature>
<dbReference type="Proteomes" id="UP000219621">
    <property type="component" value="Unassembled WGS sequence"/>
</dbReference>
<feature type="domain" description="Tripartite ATP-independent periplasmic transporters DctQ component" evidence="10">
    <location>
        <begin position="29"/>
        <end position="159"/>
    </location>
</feature>
<accession>A0A286GGG7</accession>
<dbReference type="OrthoDB" id="9794346at2"/>
<evidence type="ECO:0000256" key="9">
    <source>
        <dbReference type="RuleBase" id="RU369079"/>
    </source>
</evidence>
<protein>
    <recommendedName>
        <fullName evidence="9">TRAP transporter small permease protein</fullName>
    </recommendedName>
</protein>
<evidence type="ECO:0000256" key="6">
    <source>
        <dbReference type="ARBA" id="ARBA00022989"/>
    </source>
</evidence>
<dbReference type="InterPro" id="IPR007387">
    <property type="entry name" value="TRAP_DctQ"/>
</dbReference>
<comment type="function">
    <text evidence="9">Part of the tripartite ATP-independent periplasmic (TRAP) transport system.</text>
</comment>
<dbReference type="RefSeq" id="WP_097278931.1">
    <property type="nucleotide sequence ID" value="NZ_OCNJ01000003.1"/>
</dbReference>
<keyword evidence="4 9" id="KW-0997">Cell inner membrane</keyword>
<comment type="subunit">
    <text evidence="9">The complex comprises the extracytoplasmic solute receptor protein and the two transmembrane proteins.</text>
</comment>
<sequence>MQALYLLARAIDRTNSIIGKLMAWLTLGMVLVQFTVVVLRYVFGLGFIWMQESILYMHSLVFLVGAGYTLLKEGHVRVDIFYRGATVRKKAMVDLAGVLLLLFPFCILVWYVALPYVMNSWAVFEGSKETSGIQGVYLLKTTILAFTVLVALQGLAMAIKSGLVLAGVIDDHGDTTVPAHERTGGAH</sequence>
<dbReference type="GO" id="GO:0005886">
    <property type="term" value="C:plasma membrane"/>
    <property type="evidence" value="ECO:0007669"/>
    <property type="project" value="UniProtKB-SubCell"/>
</dbReference>
<dbReference type="EMBL" id="OCNJ01000003">
    <property type="protein sequence ID" value="SOD94326.1"/>
    <property type="molecule type" value="Genomic_DNA"/>
</dbReference>
<dbReference type="AlphaFoldDB" id="A0A286GGG7"/>
<evidence type="ECO:0000256" key="2">
    <source>
        <dbReference type="ARBA" id="ARBA00022448"/>
    </source>
</evidence>
<dbReference type="Pfam" id="PF04290">
    <property type="entry name" value="DctQ"/>
    <property type="match status" value="1"/>
</dbReference>
<keyword evidence="12" id="KW-1185">Reference proteome</keyword>
<gene>
    <name evidence="11" type="ORF">SAMN05421508_103468</name>
</gene>
<keyword evidence="5 9" id="KW-0812">Transmembrane</keyword>
<keyword evidence="3" id="KW-1003">Cell membrane</keyword>
<comment type="similarity">
    <text evidence="8 9">Belongs to the TRAP transporter small permease family.</text>
</comment>
<proteinExistence type="inferred from homology"/>
<evidence type="ECO:0000256" key="5">
    <source>
        <dbReference type="ARBA" id="ARBA00022692"/>
    </source>
</evidence>
<evidence type="ECO:0000256" key="3">
    <source>
        <dbReference type="ARBA" id="ARBA00022475"/>
    </source>
</evidence>
<reference evidence="11 12" key="1">
    <citation type="submission" date="2017-09" db="EMBL/GenBank/DDBJ databases">
        <authorList>
            <person name="Ehlers B."/>
            <person name="Leendertz F.H."/>
        </authorList>
    </citation>
    <scope>NUCLEOTIDE SEQUENCE [LARGE SCALE GENOMIC DNA]</scope>
    <source>
        <strain evidence="11 12">USBA 140</strain>
    </source>
</reference>
<dbReference type="PANTHER" id="PTHR35011">
    <property type="entry name" value="2,3-DIKETO-L-GULONATE TRAP TRANSPORTER SMALL PERMEASE PROTEIN YIAM"/>
    <property type="match status" value="1"/>
</dbReference>
<dbReference type="InterPro" id="IPR055348">
    <property type="entry name" value="DctQ"/>
</dbReference>
<evidence type="ECO:0000256" key="8">
    <source>
        <dbReference type="ARBA" id="ARBA00038436"/>
    </source>
</evidence>
<organism evidence="11 12">
    <name type="scientific">Caenispirillum bisanense</name>
    <dbReference type="NCBI Taxonomy" id="414052"/>
    <lineage>
        <taxon>Bacteria</taxon>
        <taxon>Pseudomonadati</taxon>
        <taxon>Pseudomonadota</taxon>
        <taxon>Alphaproteobacteria</taxon>
        <taxon>Rhodospirillales</taxon>
        <taxon>Novispirillaceae</taxon>
        <taxon>Caenispirillum</taxon>
    </lineage>
</organism>
<dbReference type="PANTHER" id="PTHR35011:SF4">
    <property type="entry name" value="SLL1102 PROTEIN"/>
    <property type="match status" value="1"/>
</dbReference>
<keyword evidence="6 9" id="KW-1133">Transmembrane helix</keyword>
<feature type="transmembrane region" description="Helical" evidence="9">
    <location>
        <begin position="133"/>
        <end position="152"/>
    </location>
</feature>
<evidence type="ECO:0000313" key="12">
    <source>
        <dbReference type="Proteomes" id="UP000219621"/>
    </source>
</evidence>
<evidence type="ECO:0000259" key="10">
    <source>
        <dbReference type="Pfam" id="PF04290"/>
    </source>
</evidence>
<keyword evidence="2 9" id="KW-0813">Transport</keyword>
<evidence type="ECO:0000256" key="1">
    <source>
        <dbReference type="ARBA" id="ARBA00004429"/>
    </source>
</evidence>
<dbReference type="GO" id="GO:0022857">
    <property type="term" value="F:transmembrane transporter activity"/>
    <property type="evidence" value="ECO:0007669"/>
    <property type="project" value="UniProtKB-UniRule"/>
</dbReference>
<feature type="transmembrane region" description="Helical" evidence="9">
    <location>
        <begin position="92"/>
        <end position="113"/>
    </location>
</feature>
<evidence type="ECO:0000256" key="4">
    <source>
        <dbReference type="ARBA" id="ARBA00022519"/>
    </source>
</evidence>
<evidence type="ECO:0000313" key="11">
    <source>
        <dbReference type="EMBL" id="SOD94326.1"/>
    </source>
</evidence>
<name>A0A286GGG7_9PROT</name>
<evidence type="ECO:0000256" key="7">
    <source>
        <dbReference type="ARBA" id="ARBA00023136"/>
    </source>
</evidence>